<sequence>MLPIYGREHVRHFVSLLSGEDASKLEPFEAHARLKQLVDQIDHFRGWHGREIASFLYWWSDPRQSAAVVKIAPGSDAQYWQECLEGGYICVGWDDVGDLTAYPAEDDFLEAFRAAYSKEYKDNQSKITTKARELWRLTQLQPGDLIVANKGTRQVLAVGHVTETGYTWREDRPEFRHTVAVDWDTSYAQTLPEPEKRWGVVTVAGVPTRLWKIIQAGTGTWKEPAPGRGNGPVVPQADPQLSKLATALTRKGQLVLFGPPGTGKTYTSLRFAAWWLSEKLGLESDADPDGGSVHRLVAELARRDGRPAGHLTQVTFHPAYGYEDFIEGFRPVEGQGSGLYLSLVDGVFKRICRAAEKDPDHPYLLLIDEINRGDIPKIFGELITLLEKDKRGLSVVLPQSGEDFSVPPNVYLLGTMNTADRSIRLLDSALRRRFAFEELLPDAALLQGSFVGKIDLGDLLDELNRRVLKELGRERQIGHSFFLLDGKPVQDEATLAAVIHNEVLPLLQEYAYDDYSMLVRFLGPEVVDDVEHRINDIDDEKLIDALYTELLANAGG</sequence>
<dbReference type="SUPFAM" id="SSF52540">
    <property type="entry name" value="P-loop containing nucleoside triphosphate hydrolases"/>
    <property type="match status" value="1"/>
</dbReference>
<dbReference type="RefSeq" id="WP_377287869.1">
    <property type="nucleotide sequence ID" value="NZ_JBHSBM010000017.1"/>
</dbReference>
<evidence type="ECO:0000259" key="1">
    <source>
        <dbReference type="SMART" id="SM00382"/>
    </source>
</evidence>
<dbReference type="EMBL" id="JBHSBM010000017">
    <property type="protein sequence ID" value="MFC4059519.1"/>
    <property type="molecule type" value="Genomic_DNA"/>
</dbReference>
<protein>
    <submittedName>
        <fullName evidence="2">McrB family protein</fullName>
    </submittedName>
</protein>
<gene>
    <name evidence="2" type="ORF">ACFOWE_14540</name>
</gene>
<dbReference type="Proteomes" id="UP001595850">
    <property type="component" value="Unassembled WGS sequence"/>
</dbReference>
<dbReference type="InterPro" id="IPR052934">
    <property type="entry name" value="Methyl-DNA_Rec/Restrict_Enz"/>
</dbReference>
<evidence type="ECO:0000313" key="3">
    <source>
        <dbReference type="Proteomes" id="UP001595850"/>
    </source>
</evidence>
<dbReference type="PANTHER" id="PTHR37291:SF1">
    <property type="entry name" value="TYPE IV METHYL-DIRECTED RESTRICTION ENZYME ECOKMCRB SUBUNIT"/>
    <property type="match status" value="1"/>
</dbReference>
<reference evidence="3" key="1">
    <citation type="journal article" date="2019" name="Int. J. Syst. Evol. Microbiol.">
        <title>The Global Catalogue of Microorganisms (GCM) 10K type strain sequencing project: providing services to taxonomists for standard genome sequencing and annotation.</title>
        <authorList>
            <consortium name="The Broad Institute Genomics Platform"/>
            <consortium name="The Broad Institute Genome Sequencing Center for Infectious Disease"/>
            <person name="Wu L."/>
            <person name="Ma J."/>
        </authorList>
    </citation>
    <scope>NUCLEOTIDE SEQUENCE [LARGE SCALE GENOMIC DNA]</scope>
    <source>
        <strain evidence="3">TBRC 4489</strain>
    </source>
</reference>
<name>A0ABV8I5Q8_9ACTN</name>
<dbReference type="InterPro" id="IPR011704">
    <property type="entry name" value="ATPase_dyneun-rel_AAA"/>
</dbReference>
<comment type="caution">
    <text evidence="2">The sequence shown here is derived from an EMBL/GenBank/DDBJ whole genome shotgun (WGS) entry which is preliminary data.</text>
</comment>
<dbReference type="Pfam" id="PF07728">
    <property type="entry name" value="AAA_5"/>
    <property type="match status" value="1"/>
</dbReference>
<dbReference type="InterPro" id="IPR027417">
    <property type="entry name" value="P-loop_NTPase"/>
</dbReference>
<dbReference type="PANTHER" id="PTHR37291">
    <property type="entry name" value="5-METHYLCYTOSINE-SPECIFIC RESTRICTION ENZYME B"/>
    <property type="match status" value="1"/>
</dbReference>
<dbReference type="SMART" id="SM00382">
    <property type="entry name" value="AAA"/>
    <property type="match status" value="1"/>
</dbReference>
<dbReference type="Gene3D" id="3.40.50.300">
    <property type="entry name" value="P-loop containing nucleotide triphosphate hydrolases"/>
    <property type="match status" value="1"/>
</dbReference>
<feature type="domain" description="AAA+ ATPase" evidence="1">
    <location>
        <begin position="250"/>
        <end position="444"/>
    </location>
</feature>
<dbReference type="InterPro" id="IPR003593">
    <property type="entry name" value="AAA+_ATPase"/>
</dbReference>
<proteinExistence type="predicted"/>
<evidence type="ECO:0000313" key="2">
    <source>
        <dbReference type="EMBL" id="MFC4059519.1"/>
    </source>
</evidence>
<accession>A0ABV8I5Q8</accession>
<keyword evidence="3" id="KW-1185">Reference proteome</keyword>
<organism evidence="2 3">
    <name type="scientific">Planomonospora corallina</name>
    <dbReference type="NCBI Taxonomy" id="1806052"/>
    <lineage>
        <taxon>Bacteria</taxon>
        <taxon>Bacillati</taxon>
        <taxon>Actinomycetota</taxon>
        <taxon>Actinomycetes</taxon>
        <taxon>Streptosporangiales</taxon>
        <taxon>Streptosporangiaceae</taxon>
        <taxon>Planomonospora</taxon>
    </lineage>
</organism>